<dbReference type="GO" id="GO:0005789">
    <property type="term" value="C:endoplasmic reticulum membrane"/>
    <property type="evidence" value="ECO:0007669"/>
    <property type="project" value="TreeGrafter"/>
</dbReference>
<dbReference type="OrthoDB" id="438495at2759"/>
<dbReference type="PANTHER" id="PTHR10778:SF8">
    <property type="entry name" value="ADENOSINE 3'-PHOSPHO 5'-PHOSPHOSULFATE TRANSPORTER 2"/>
    <property type="match status" value="1"/>
</dbReference>
<keyword evidence="4 10" id="KW-0812">Transmembrane</keyword>
<accession>A0A4C1TZ80</accession>
<dbReference type="AlphaFoldDB" id="A0A4C1TZ80"/>
<dbReference type="Proteomes" id="UP000299102">
    <property type="component" value="Unassembled WGS sequence"/>
</dbReference>
<name>A0A4C1TZ80_EUMVA</name>
<evidence type="ECO:0000256" key="10">
    <source>
        <dbReference type="SAM" id="Phobius"/>
    </source>
</evidence>
<dbReference type="PANTHER" id="PTHR10778">
    <property type="entry name" value="SOLUTE CARRIER FAMILY 35 MEMBER B"/>
    <property type="match status" value="1"/>
</dbReference>
<evidence type="ECO:0000313" key="12">
    <source>
        <dbReference type="Proteomes" id="UP000299102"/>
    </source>
</evidence>
<comment type="subcellular location">
    <subcellularLocation>
        <location evidence="1">Golgi apparatus membrane</location>
        <topology evidence="1">Multi-pass membrane protein</topology>
    </subcellularLocation>
</comment>
<evidence type="ECO:0000256" key="8">
    <source>
        <dbReference type="ARBA" id="ARBA00041866"/>
    </source>
</evidence>
<gene>
    <name evidence="11" type="primary">Papst2</name>
    <name evidence="11" type="ORF">EVAR_12416_1</name>
</gene>
<reference evidence="11 12" key="1">
    <citation type="journal article" date="2019" name="Commun. Biol.">
        <title>The bagworm genome reveals a unique fibroin gene that provides high tensile strength.</title>
        <authorList>
            <person name="Kono N."/>
            <person name="Nakamura H."/>
            <person name="Ohtoshi R."/>
            <person name="Tomita M."/>
            <person name="Numata K."/>
            <person name="Arakawa K."/>
        </authorList>
    </citation>
    <scope>NUCLEOTIDE SEQUENCE [LARGE SCALE GENOMIC DNA]</scope>
</reference>
<evidence type="ECO:0000256" key="3">
    <source>
        <dbReference type="ARBA" id="ARBA00022448"/>
    </source>
</evidence>
<feature type="transmembrane region" description="Helical" evidence="10">
    <location>
        <begin position="55"/>
        <end position="76"/>
    </location>
</feature>
<keyword evidence="3" id="KW-0813">Transport</keyword>
<evidence type="ECO:0000313" key="11">
    <source>
        <dbReference type="EMBL" id="GBP19375.1"/>
    </source>
</evidence>
<evidence type="ECO:0000256" key="5">
    <source>
        <dbReference type="ARBA" id="ARBA00022989"/>
    </source>
</evidence>
<keyword evidence="5 10" id="KW-1133">Transmembrane helix</keyword>
<evidence type="ECO:0000256" key="4">
    <source>
        <dbReference type="ARBA" id="ARBA00022692"/>
    </source>
</evidence>
<dbReference type="EMBL" id="BGZK01000107">
    <property type="protein sequence ID" value="GBP19375.1"/>
    <property type="molecule type" value="Genomic_DNA"/>
</dbReference>
<evidence type="ECO:0000256" key="1">
    <source>
        <dbReference type="ARBA" id="ARBA00004653"/>
    </source>
</evidence>
<keyword evidence="12" id="KW-1185">Reference proteome</keyword>
<protein>
    <recommendedName>
        <fullName evidence="7">Adenosine 3'-phospho 5'-phosphosulfate transporter 2</fullName>
    </recommendedName>
    <alternativeName>
        <fullName evidence="8">PAPS transporter 2</fullName>
    </alternativeName>
    <alternativeName>
        <fullName evidence="9">Solute carrier family 35 member B3 homolog</fullName>
    </alternativeName>
</protein>
<dbReference type="GO" id="GO:0046964">
    <property type="term" value="F:3'-phosphoadenosine 5'-phosphosulfate transmembrane transporter activity"/>
    <property type="evidence" value="ECO:0007669"/>
    <property type="project" value="TreeGrafter"/>
</dbReference>
<feature type="transmembrane region" description="Helical" evidence="10">
    <location>
        <begin position="15"/>
        <end position="34"/>
    </location>
</feature>
<comment type="caution">
    <text evidence="11">The sequence shown here is derived from an EMBL/GenBank/DDBJ whole genome shotgun (WGS) entry which is preliminary data.</text>
</comment>
<evidence type="ECO:0000256" key="9">
    <source>
        <dbReference type="ARBA" id="ARBA00042729"/>
    </source>
</evidence>
<keyword evidence="6 10" id="KW-0472">Membrane</keyword>
<dbReference type="Pfam" id="PF08449">
    <property type="entry name" value="UAA"/>
    <property type="match status" value="2"/>
</dbReference>
<dbReference type="GO" id="GO:0000139">
    <property type="term" value="C:Golgi membrane"/>
    <property type="evidence" value="ECO:0007669"/>
    <property type="project" value="UniProtKB-SubCell"/>
</dbReference>
<evidence type="ECO:0000256" key="2">
    <source>
        <dbReference type="ARBA" id="ARBA00010694"/>
    </source>
</evidence>
<comment type="similarity">
    <text evidence="2">Belongs to the nucleotide-sugar transporter family. SLC35B subfamily.</text>
</comment>
<evidence type="ECO:0000256" key="7">
    <source>
        <dbReference type="ARBA" id="ARBA00039669"/>
    </source>
</evidence>
<proteinExistence type="inferred from homology"/>
<dbReference type="InterPro" id="IPR013657">
    <property type="entry name" value="SCL35B1-4/HUT1"/>
</dbReference>
<organism evidence="11 12">
    <name type="scientific">Eumeta variegata</name>
    <name type="common">Bagworm moth</name>
    <name type="synonym">Eumeta japonica</name>
    <dbReference type="NCBI Taxonomy" id="151549"/>
    <lineage>
        <taxon>Eukaryota</taxon>
        <taxon>Metazoa</taxon>
        <taxon>Ecdysozoa</taxon>
        <taxon>Arthropoda</taxon>
        <taxon>Hexapoda</taxon>
        <taxon>Insecta</taxon>
        <taxon>Pterygota</taxon>
        <taxon>Neoptera</taxon>
        <taxon>Endopterygota</taxon>
        <taxon>Lepidoptera</taxon>
        <taxon>Glossata</taxon>
        <taxon>Ditrysia</taxon>
        <taxon>Tineoidea</taxon>
        <taxon>Psychidae</taxon>
        <taxon>Oiketicinae</taxon>
        <taxon>Eumeta</taxon>
    </lineage>
</organism>
<evidence type="ECO:0000256" key="6">
    <source>
        <dbReference type="ARBA" id="ARBA00023136"/>
    </source>
</evidence>
<dbReference type="STRING" id="151549.A0A4C1TZ80"/>
<feature type="transmembrane region" description="Helical" evidence="10">
    <location>
        <begin position="82"/>
        <end position="103"/>
    </location>
</feature>
<sequence length="112" mass="12129">MFTLADSKTSPNFDFLGVVIISMALLCDAVIGNVQEKAMKQFKASNNEVNPMTMYVNIFLLSVSGYMGLQAVLGLVRLSGAPVAVTVTTMRKALSIVFSFLLFSKPFVAQLV</sequence>